<name>A0A0F5I4N7_BACTR</name>
<organism evidence="1 2">
    <name type="scientific">Bacillus thermotolerans</name>
    <name type="common">Quasibacillus thermotolerans</name>
    <dbReference type="NCBI Taxonomy" id="1221996"/>
    <lineage>
        <taxon>Bacteria</taxon>
        <taxon>Bacillati</taxon>
        <taxon>Bacillota</taxon>
        <taxon>Bacilli</taxon>
        <taxon>Bacillales</taxon>
        <taxon>Bacillaceae</taxon>
        <taxon>Bacillus</taxon>
    </lineage>
</organism>
<dbReference type="AlphaFoldDB" id="A0A0F5I4N7"/>
<evidence type="ECO:0000313" key="1">
    <source>
        <dbReference type="EMBL" id="KKB40087.1"/>
    </source>
</evidence>
<evidence type="ECO:0000313" key="2">
    <source>
        <dbReference type="Proteomes" id="UP000031563"/>
    </source>
</evidence>
<sequence length="44" mass="5384">MDKIKKESKFFLCKMWINRECSVDNVHMCDEKDRERVSNVDNYV</sequence>
<accession>A0A0F5I4N7</accession>
<comment type="caution">
    <text evidence="1">The sequence shown here is derived from an EMBL/GenBank/DDBJ whole genome shotgun (WGS) entry which is preliminary data.</text>
</comment>
<dbReference type="EMBL" id="JWIR02000034">
    <property type="protein sequence ID" value="KKB40087.1"/>
    <property type="molecule type" value="Genomic_DNA"/>
</dbReference>
<proteinExistence type="predicted"/>
<gene>
    <name evidence="1" type="ORF">QY95_01959</name>
</gene>
<protein>
    <submittedName>
        <fullName evidence="1">Uncharacterized protein</fullName>
    </submittedName>
</protein>
<dbReference type="Proteomes" id="UP000031563">
    <property type="component" value="Unassembled WGS sequence"/>
</dbReference>
<dbReference type="STRING" id="1221996.QY95_01959"/>
<keyword evidence="2" id="KW-1185">Reference proteome</keyword>
<reference evidence="1" key="1">
    <citation type="submission" date="2015-02" db="EMBL/GenBank/DDBJ databases">
        <title>Genome Assembly of Bacillaceae bacterium MTCC 8252.</title>
        <authorList>
            <person name="Verma A."/>
            <person name="Khatri I."/>
            <person name="Mual P."/>
            <person name="Subramanian S."/>
            <person name="Krishnamurthi S."/>
        </authorList>
    </citation>
    <scope>NUCLEOTIDE SEQUENCE [LARGE SCALE GENOMIC DNA]</scope>
    <source>
        <strain evidence="1">MTCC 8252</strain>
    </source>
</reference>